<feature type="compositionally biased region" description="Basic and acidic residues" evidence="1">
    <location>
        <begin position="916"/>
        <end position="925"/>
    </location>
</feature>
<feature type="compositionally biased region" description="Polar residues" evidence="1">
    <location>
        <begin position="642"/>
        <end position="662"/>
    </location>
</feature>
<dbReference type="PANTHER" id="PTHR38166">
    <property type="entry name" value="C2H2-TYPE DOMAIN-CONTAINING PROTEIN-RELATED"/>
    <property type="match status" value="1"/>
</dbReference>
<dbReference type="AlphaFoldDB" id="A0AAN7GNS3"/>
<proteinExistence type="predicted"/>
<feature type="region of interest" description="Disordered" evidence="1">
    <location>
        <begin position="604"/>
        <end position="630"/>
    </location>
</feature>
<feature type="region of interest" description="Disordered" evidence="1">
    <location>
        <begin position="642"/>
        <end position="697"/>
    </location>
</feature>
<reference evidence="2" key="2">
    <citation type="submission" date="2023-05" db="EMBL/GenBank/DDBJ databases">
        <authorList>
            <consortium name="Lawrence Berkeley National Laboratory"/>
            <person name="Steindorff A."/>
            <person name="Hensen N."/>
            <person name="Bonometti L."/>
            <person name="Westerberg I."/>
            <person name="Brannstrom I.O."/>
            <person name="Guillou S."/>
            <person name="Cros-Aarteil S."/>
            <person name="Calhoun S."/>
            <person name="Haridas S."/>
            <person name="Kuo A."/>
            <person name="Mondo S."/>
            <person name="Pangilinan J."/>
            <person name="Riley R."/>
            <person name="Labutti K."/>
            <person name="Andreopoulos B."/>
            <person name="Lipzen A."/>
            <person name="Chen C."/>
            <person name="Yanf M."/>
            <person name="Daum C."/>
            <person name="Ng V."/>
            <person name="Clum A."/>
            <person name="Ohm R."/>
            <person name="Martin F."/>
            <person name="Silar P."/>
            <person name="Natvig D."/>
            <person name="Lalanne C."/>
            <person name="Gautier V."/>
            <person name="Ament-Velasquez S.L."/>
            <person name="Kruys A."/>
            <person name="Hutchinson M.I."/>
            <person name="Powell A.J."/>
            <person name="Barry K."/>
            <person name="Miller A.N."/>
            <person name="Grigoriev I.V."/>
            <person name="Debuchy R."/>
            <person name="Gladieux P."/>
            <person name="Thoren M.H."/>
            <person name="Johannesson H."/>
        </authorList>
    </citation>
    <scope>NUCLEOTIDE SEQUENCE</scope>
    <source>
        <strain evidence="2">CBS 990.96</strain>
    </source>
</reference>
<dbReference type="EMBL" id="MU865431">
    <property type="protein sequence ID" value="KAK4223307.1"/>
    <property type="molecule type" value="Genomic_DNA"/>
</dbReference>
<evidence type="ECO:0000256" key="1">
    <source>
        <dbReference type="SAM" id="MobiDB-lite"/>
    </source>
</evidence>
<feature type="region of interest" description="Disordered" evidence="1">
    <location>
        <begin position="906"/>
        <end position="932"/>
    </location>
</feature>
<evidence type="ECO:0000313" key="2">
    <source>
        <dbReference type="EMBL" id="KAK4223307.1"/>
    </source>
</evidence>
<reference evidence="2" key="1">
    <citation type="journal article" date="2023" name="Mol. Phylogenet. Evol.">
        <title>Genome-scale phylogeny and comparative genomics of the fungal order Sordariales.</title>
        <authorList>
            <person name="Hensen N."/>
            <person name="Bonometti L."/>
            <person name="Westerberg I."/>
            <person name="Brannstrom I.O."/>
            <person name="Guillou S."/>
            <person name="Cros-Aarteil S."/>
            <person name="Calhoun S."/>
            <person name="Haridas S."/>
            <person name="Kuo A."/>
            <person name="Mondo S."/>
            <person name="Pangilinan J."/>
            <person name="Riley R."/>
            <person name="LaButti K."/>
            <person name="Andreopoulos B."/>
            <person name="Lipzen A."/>
            <person name="Chen C."/>
            <person name="Yan M."/>
            <person name="Daum C."/>
            <person name="Ng V."/>
            <person name="Clum A."/>
            <person name="Steindorff A."/>
            <person name="Ohm R.A."/>
            <person name="Martin F."/>
            <person name="Silar P."/>
            <person name="Natvig D.O."/>
            <person name="Lalanne C."/>
            <person name="Gautier V."/>
            <person name="Ament-Velasquez S.L."/>
            <person name="Kruys A."/>
            <person name="Hutchinson M.I."/>
            <person name="Powell A.J."/>
            <person name="Barry K."/>
            <person name="Miller A.N."/>
            <person name="Grigoriev I.V."/>
            <person name="Debuchy R."/>
            <person name="Gladieux P."/>
            <person name="Hiltunen Thoren M."/>
            <person name="Johannesson H."/>
        </authorList>
    </citation>
    <scope>NUCLEOTIDE SEQUENCE</scope>
    <source>
        <strain evidence="2">CBS 990.96</strain>
    </source>
</reference>
<dbReference type="PANTHER" id="PTHR38166:SF1">
    <property type="entry name" value="C2H2-TYPE DOMAIN-CONTAINING PROTEIN"/>
    <property type="match status" value="1"/>
</dbReference>
<name>A0AAN7GNS3_9PEZI</name>
<evidence type="ECO:0008006" key="4">
    <source>
        <dbReference type="Google" id="ProtNLM"/>
    </source>
</evidence>
<organism evidence="2 3">
    <name type="scientific">Podospora fimiseda</name>
    <dbReference type="NCBI Taxonomy" id="252190"/>
    <lineage>
        <taxon>Eukaryota</taxon>
        <taxon>Fungi</taxon>
        <taxon>Dikarya</taxon>
        <taxon>Ascomycota</taxon>
        <taxon>Pezizomycotina</taxon>
        <taxon>Sordariomycetes</taxon>
        <taxon>Sordariomycetidae</taxon>
        <taxon>Sordariales</taxon>
        <taxon>Podosporaceae</taxon>
        <taxon>Podospora</taxon>
    </lineage>
</organism>
<sequence>METPNSTAAEADTPSSAMDAVAENKPLARVGFQHPPLPFRGAKESIVEPQQERAEGEWAKSFADRRSYTGWSIATASTFTNYTETDLDSPGFGPDDGFNNSDSDIAVQIRKQSFCLPSRVSSFASVDRFLSSPDSKGPTPNIPWKSRPSDIVPQPRRSRLAGLNIPQPGSGLARDLTHPSPIAEDARSGLDSDEEEEGMNDKEEKKESARGPTDVKGKDVEVIPRSETLPVDPFRQENTSPRSEKSDDQFHSSSGADTPDSTSEADAVSSHRPDPALVQDISDKVLKYMFGLELSDLPQGQASAAFESVSYCLEELSNIITPGKSQKVEPSINQAGRESAYHPNVPIQPAGGDGGSGHGTSPAGDSRKGRARKRPENERDEDEEDDEDEDEEHRHAGGKRQKTEPRFGCPFRKRNPIKFNVRDFTSCATQAFPDMPQLKRHIKNIHGRKALAQLQCPRCRDHFPSDEALSAHSTRPLDQMCSVKAEQLDIDPEEGITREIEDLLNGRKANSKVDRWDSLWRVLFPNDGAEAIPPPDYVPPTELDEVHQEMKMSYSTLGQGISQHFDELKQHMQQDRGQAIRYMLELFSRHTDTVFDNSRAKTADKGYKGTRRNHNSLKPGLPRSRRGSTTRIHKVQSIETMASSNDHSGFPSSMGTPESGNHFQRPPHLQTNTPSPGYHGPMSASPGGFHGGFNTNALSPDTLTTPVNPLTGMPGQFPGTVGVTHLGSPMQPQNSNHRRIPTGDSGVSFGQGAFNMSPNAGGVGPNAASGALPVRNQALGVNYQANSAGASPINEMRFFGGGPQQQIQMTHPQHQQLTAQKLKQLQDAEQQRLVHQHQQQQLHRLHQQRLQHQQHQQAQQLMAPHAPFEFSEEQFQEWISGPLPEDFSLGDGGLLFPQPEVEVRIQPPSNQASTLDSDHSPHVVNKDGFLGR</sequence>
<feature type="region of interest" description="Disordered" evidence="1">
    <location>
        <begin position="341"/>
        <end position="411"/>
    </location>
</feature>
<feature type="compositionally biased region" description="Acidic residues" evidence="1">
    <location>
        <begin position="378"/>
        <end position="391"/>
    </location>
</feature>
<comment type="caution">
    <text evidence="2">The sequence shown here is derived from an EMBL/GenBank/DDBJ whole genome shotgun (WGS) entry which is preliminary data.</text>
</comment>
<feature type="region of interest" description="Disordered" evidence="1">
    <location>
        <begin position="128"/>
        <end position="276"/>
    </location>
</feature>
<accession>A0AAN7GNS3</accession>
<feature type="compositionally biased region" description="Basic and acidic residues" evidence="1">
    <location>
        <begin position="199"/>
        <end position="224"/>
    </location>
</feature>
<dbReference type="Proteomes" id="UP001301958">
    <property type="component" value="Unassembled WGS sequence"/>
</dbReference>
<feature type="compositionally biased region" description="Polar residues" evidence="1">
    <location>
        <begin position="251"/>
        <end position="264"/>
    </location>
</feature>
<keyword evidence="3" id="KW-1185">Reference proteome</keyword>
<protein>
    <recommendedName>
        <fullName evidence="4">C2H2-type domain-containing protein</fullName>
    </recommendedName>
</protein>
<gene>
    <name evidence="2" type="ORF">QBC38DRAFT_53316</name>
</gene>
<evidence type="ECO:0000313" key="3">
    <source>
        <dbReference type="Proteomes" id="UP001301958"/>
    </source>
</evidence>